<evidence type="ECO:0000313" key="10">
    <source>
        <dbReference type="Proteomes" id="UP001147760"/>
    </source>
</evidence>
<dbReference type="AlphaFoldDB" id="A0A9W9WFC2"/>
<feature type="region of interest" description="Disordered" evidence="7">
    <location>
        <begin position="261"/>
        <end position="296"/>
    </location>
</feature>
<feature type="compositionally biased region" description="Polar residues" evidence="7">
    <location>
        <begin position="320"/>
        <end position="340"/>
    </location>
</feature>
<feature type="region of interest" description="Disordered" evidence="7">
    <location>
        <begin position="310"/>
        <end position="341"/>
    </location>
</feature>
<protein>
    <recommendedName>
        <fullName evidence="6">rRNA methyltransferase 2, mitochondrial</fullName>
    </recommendedName>
</protein>
<evidence type="ECO:0000256" key="4">
    <source>
        <dbReference type="ARBA" id="ARBA00022679"/>
    </source>
</evidence>
<dbReference type="Pfam" id="PF01728">
    <property type="entry name" value="FtsJ"/>
    <property type="match status" value="1"/>
</dbReference>
<feature type="compositionally biased region" description="Basic and acidic residues" evidence="7">
    <location>
        <begin position="619"/>
        <end position="633"/>
    </location>
</feature>
<sequence length="753" mass="84750">MAKAEEASASDFEMSMRTMRLEKEYEKTLSDSGRLLDGEKDRVRRMELLLLKFENETLRSQLDEANAHLSGFTGADSEACAQLQEACQEIDRLELHAQASSSEINRLKEELSAQRNNSTSYNTVLAEKLRLSRDLSTLQSELERFRAQNASYQAIIAEKHEMERQINSLELQLGDEKHAHERTQAKGSQQMTEISQISARVEELRSELAGELRAKQQQERDNHNQNSAWANQRATFEEKIDSLKQQLRSTKDKLQEAQIEIQQGRSLKSQAVNNSESSSRTVPLQRPGPSGHAGVTIATPGAVRVQEKLKKDSAMPGDKSTFSITPFLNRTGAPSDSPMSSVADEDDILGGTDTPHGLLGKPGTFGEPKRIGSALRRQLSPTEDRIPITKFTKPKARDNTMPISPLENEVKKPTHRLDRRVPPTETDELHEQFEHEQAKPKKRKLGGQRDRSLFEDEEEEELLPNKKSGRKLAIGNGRTSTLGTRHASSKRWQARQQKDQFTREAAVQGLKSRAAFKLLQIDEKYRIFKGGQTVVDLGYAPGSWSQVAASRTQPHGRVLGVDIIPAQPPKGVSTIQGNFLAPEIQTYIRDFLRNPDRGRPRQSGFLDDSSVSPLEPNSDTERTTEAEKRDMRGDKILERTVDVVLSDMSAPWYQTSGFWKRSLSAPYNRMMNTSGVSFRDHAGSMDLCHAALRFSSDVLKAGGHFVCKFYQGAEDKELEQQLKELFKRVHRLKPESSRSESKEAFFVGLERKS</sequence>
<evidence type="ECO:0000259" key="8">
    <source>
        <dbReference type="Pfam" id="PF01728"/>
    </source>
</evidence>
<keyword evidence="5" id="KW-0949">S-adenosyl-L-methionine</keyword>
<evidence type="ECO:0000256" key="2">
    <source>
        <dbReference type="ARBA" id="ARBA00022552"/>
    </source>
</evidence>
<dbReference type="GO" id="GO:0008650">
    <property type="term" value="F:rRNA (uridine-2'-O-)-methyltransferase activity"/>
    <property type="evidence" value="ECO:0007669"/>
    <property type="project" value="TreeGrafter"/>
</dbReference>
<evidence type="ECO:0000256" key="1">
    <source>
        <dbReference type="ARBA" id="ARBA00009258"/>
    </source>
</evidence>
<dbReference type="Gene3D" id="1.10.287.1490">
    <property type="match status" value="1"/>
</dbReference>
<keyword evidence="10" id="KW-1185">Reference proteome</keyword>
<dbReference type="InterPro" id="IPR002877">
    <property type="entry name" value="RNA_MeTrfase_FtsJ_dom"/>
</dbReference>
<dbReference type="OrthoDB" id="20105at2759"/>
<feature type="region of interest" description="Disordered" evidence="7">
    <location>
        <begin position="395"/>
        <end position="498"/>
    </location>
</feature>
<feature type="domain" description="Ribosomal RNA methyltransferase FtsJ" evidence="8">
    <location>
        <begin position="511"/>
        <end position="750"/>
    </location>
</feature>
<dbReference type="PANTHER" id="PTHR10920">
    <property type="entry name" value="RIBOSOMAL RNA METHYLTRANSFERASE"/>
    <property type="match status" value="1"/>
</dbReference>
<dbReference type="InterPro" id="IPR015507">
    <property type="entry name" value="rRNA-MeTfrase_E"/>
</dbReference>
<proteinExistence type="inferred from homology"/>
<reference evidence="9" key="2">
    <citation type="journal article" date="2023" name="IMA Fungus">
        <title>Comparative genomic study of the Penicillium genus elucidates a diverse pangenome and 15 lateral gene transfer events.</title>
        <authorList>
            <person name="Petersen C."/>
            <person name="Sorensen T."/>
            <person name="Nielsen M.R."/>
            <person name="Sondergaard T.E."/>
            <person name="Sorensen J.L."/>
            <person name="Fitzpatrick D.A."/>
            <person name="Frisvad J.C."/>
            <person name="Nielsen K.L."/>
        </authorList>
    </citation>
    <scope>NUCLEOTIDE SEQUENCE</scope>
    <source>
        <strain evidence="9">IBT 17660</strain>
    </source>
</reference>
<dbReference type="EMBL" id="JAPWDO010000009">
    <property type="protein sequence ID" value="KAJ5457129.1"/>
    <property type="molecule type" value="Genomic_DNA"/>
</dbReference>
<dbReference type="Gene3D" id="3.40.50.150">
    <property type="entry name" value="Vaccinia Virus protein VP39"/>
    <property type="match status" value="1"/>
</dbReference>
<dbReference type="InterPro" id="IPR029063">
    <property type="entry name" value="SAM-dependent_MTases_sf"/>
</dbReference>
<comment type="caution">
    <text evidence="9">The sequence shown here is derived from an EMBL/GenBank/DDBJ whole genome shotgun (WGS) entry which is preliminary data.</text>
</comment>
<dbReference type="SUPFAM" id="SSF53335">
    <property type="entry name" value="S-adenosyl-L-methionine-dependent methyltransferases"/>
    <property type="match status" value="1"/>
</dbReference>
<feature type="compositionally biased region" description="Basic and acidic residues" evidence="7">
    <location>
        <begin position="408"/>
        <end position="439"/>
    </location>
</feature>
<dbReference type="PANTHER" id="PTHR10920:SF18">
    <property type="entry name" value="RRNA METHYLTRANSFERASE 2, MITOCHONDRIAL"/>
    <property type="match status" value="1"/>
</dbReference>
<keyword evidence="3" id="KW-0489">Methyltransferase</keyword>
<reference evidence="9" key="1">
    <citation type="submission" date="2022-12" db="EMBL/GenBank/DDBJ databases">
        <authorList>
            <person name="Petersen C."/>
        </authorList>
    </citation>
    <scope>NUCLEOTIDE SEQUENCE</scope>
    <source>
        <strain evidence="9">IBT 17660</strain>
    </source>
</reference>
<comment type="similarity">
    <text evidence="1">Belongs to the class I-like SAM-binding methyltransferase superfamily. RNA methyltransferase RlmE family.</text>
</comment>
<evidence type="ECO:0000256" key="3">
    <source>
        <dbReference type="ARBA" id="ARBA00022603"/>
    </source>
</evidence>
<feature type="compositionally biased region" description="Polar residues" evidence="7">
    <location>
        <begin position="261"/>
        <end position="282"/>
    </location>
</feature>
<evidence type="ECO:0000256" key="7">
    <source>
        <dbReference type="SAM" id="MobiDB-lite"/>
    </source>
</evidence>
<name>A0A9W9WFC2_9EURO</name>
<evidence type="ECO:0000256" key="5">
    <source>
        <dbReference type="ARBA" id="ARBA00022691"/>
    </source>
</evidence>
<keyword evidence="4" id="KW-0808">Transferase</keyword>
<gene>
    <name evidence="9" type="ORF">N7530_012403</name>
</gene>
<feature type="region of interest" description="Disordered" evidence="7">
    <location>
        <begin position="593"/>
        <end position="633"/>
    </location>
</feature>
<keyword evidence="2" id="KW-0698">rRNA processing</keyword>
<accession>A0A9W9WFC2</accession>
<evidence type="ECO:0000313" key="9">
    <source>
        <dbReference type="EMBL" id="KAJ5457129.1"/>
    </source>
</evidence>
<dbReference type="HAMAP" id="MF_01547">
    <property type="entry name" value="RNA_methyltr_E"/>
    <property type="match status" value="1"/>
</dbReference>
<evidence type="ECO:0000256" key="6">
    <source>
        <dbReference type="ARBA" id="ARBA00041184"/>
    </source>
</evidence>
<dbReference type="Proteomes" id="UP001147760">
    <property type="component" value="Unassembled WGS sequence"/>
</dbReference>
<dbReference type="InterPro" id="IPR050082">
    <property type="entry name" value="RNA_methyltr_RlmE"/>
</dbReference>
<dbReference type="GO" id="GO:0005739">
    <property type="term" value="C:mitochondrion"/>
    <property type="evidence" value="ECO:0007669"/>
    <property type="project" value="TreeGrafter"/>
</dbReference>
<organism evidence="9 10">
    <name type="scientific">Penicillium desertorum</name>
    <dbReference type="NCBI Taxonomy" id="1303715"/>
    <lineage>
        <taxon>Eukaryota</taxon>
        <taxon>Fungi</taxon>
        <taxon>Dikarya</taxon>
        <taxon>Ascomycota</taxon>
        <taxon>Pezizomycotina</taxon>
        <taxon>Eurotiomycetes</taxon>
        <taxon>Eurotiomycetidae</taxon>
        <taxon>Eurotiales</taxon>
        <taxon>Aspergillaceae</taxon>
        <taxon>Penicillium</taxon>
    </lineage>
</organism>